<feature type="transmembrane region" description="Helical" evidence="1">
    <location>
        <begin position="141"/>
        <end position="163"/>
    </location>
</feature>
<proteinExistence type="predicted"/>
<dbReference type="AlphaFoldDB" id="A0A2H1FCN3"/>
<keyword evidence="3" id="KW-1185">Reference proteome</keyword>
<sequence length="174" mass="19774">MRKRFYLLLPIYLSFFIGLGIYEIIHPPFSTDSSRIGDYEVQVGTTPPVPEVGKDTTLHFLVLDQNENPVDNFRMGVQIYYNDEIVGTFPPANHDYGKWDLDYTFKEPGNHVIRASLVDFKNGGTLSYTFNVGVLNFYMNVFTYLIIAGLSGAGGIVIAIILFQKKLWFKKSKT</sequence>
<evidence type="ECO:0000313" key="3">
    <source>
        <dbReference type="Proteomes" id="UP000230607"/>
    </source>
</evidence>
<evidence type="ECO:0000313" key="2">
    <source>
        <dbReference type="EMBL" id="SMH70526.1"/>
    </source>
</evidence>
<evidence type="ECO:0008006" key="4">
    <source>
        <dbReference type="Google" id="ProtNLM"/>
    </source>
</evidence>
<accession>A0A2H1FCN3</accession>
<evidence type="ECO:0000256" key="1">
    <source>
        <dbReference type="SAM" id="Phobius"/>
    </source>
</evidence>
<gene>
    <name evidence="2" type="ORF">NCS_10333</name>
</gene>
<keyword evidence="1" id="KW-0812">Transmembrane</keyword>
<dbReference type="Proteomes" id="UP000230607">
    <property type="component" value="Chromosome 1"/>
</dbReference>
<dbReference type="OrthoDB" id="10381at2157"/>
<name>A0A2H1FCN3_9ARCH</name>
<feature type="transmembrane region" description="Helical" evidence="1">
    <location>
        <begin position="7"/>
        <end position="25"/>
    </location>
</feature>
<dbReference type="RefSeq" id="WP_157926657.1">
    <property type="nucleotide sequence ID" value="NZ_LT841358.1"/>
</dbReference>
<organism evidence="2 3">
    <name type="scientific">Candidatus Nitrosotalea okcheonensis</name>
    <dbReference type="NCBI Taxonomy" id="1903276"/>
    <lineage>
        <taxon>Archaea</taxon>
        <taxon>Nitrososphaerota</taxon>
        <taxon>Nitrososphaeria</taxon>
        <taxon>Nitrosotaleales</taxon>
        <taxon>Nitrosotaleaceae</taxon>
        <taxon>Nitrosotalea</taxon>
    </lineage>
</organism>
<keyword evidence="1" id="KW-0472">Membrane</keyword>
<protein>
    <recommendedName>
        <fullName evidence="4">YtkA-like domain-containing protein</fullName>
    </recommendedName>
</protein>
<reference evidence="3" key="1">
    <citation type="submission" date="2017-03" db="EMBL/GenBank/DDBJ databases">
        <authorList>
            <person name="Herbold C."/>
        </authorList>
    </citation>
    <scope>NUCLEOTIDE SEQUENCE [LARGE SCALE GENOMIC DNA]</scope>
</reference>
<dbReference type="EMBL" id="LT841358">
    <property type="protein sequence ID" value="SMH70526.1"/>
    <property type="molecule type" value="Genomic_DNA"/>
</dbReference>
<keyword evidence="1" id="KW-1133">Transmembrane helix</keyword>